<accession>A0AAP0JEU7</accession>
<evidence type="ECO:0000256" key="6">
    <source>
        <dbReference type="ARBA" id="ARBA00023008"/>
    </source>
</evidence>
<feature type="region of interest" description="Disordered" evidence="8">
    <location>
        <begin position="472"/>
        <end position="492"/>
    </location>
</feature>
<evidence type="ECO:0000256" key="1">
    <source>
        <dbReference type="ARBA" id="ARBA00001973"/>
    </source>
</evidence>
<evidence type="ECO:0000256" key="5">
    <source>
        <dbReference type="ARBA" id="ARBA00023002"/>
    </source>
</evidence>
<reference evidence="10 11" key="1">
    <citation type="submission" date="2024-01" db="EMBL/GenBank/DDBJ databases">
        <title>Genome assemblies of Stephania.</title>
        <authorList>
            <person name="Yang L."/>
        </authorList>
    </citation>
    <scope>NUCLEOTIDE SEQUENCE [LARGE SCALE GENOMIC DNA]</scope>
    <source>
        <strain evidence="10">JXDWG</strain>
        <tissue evidence="10">Leaf</tissue>
    </source>
</reference>
<comment type="caution">
    <text evidence="10">The sequence shown here is derived from an EMBL/GenBank/DDBJ whole genome shotgun (WGS) entry which is preliminary data.</text>
</comment>
<organism evidence="10 11">
    <name type="scientific">Stephania cephalantha</name>
    <dbReference type="NCBI Taxonomy" id="152367"/>
    <lineage>
        <taxon>Eukaryota</taxon>
        <taxon>Viridiplantae</taxon>
        <taxon>Streptophyta</taxon>
        <taxon>Embryophyta</taxon>
        <taxon>Tracheophyta</taxon>
        <taxon>Spermatophyta</taxon>
        <taxon>Magnoliopsida</taxon>
        <taxon>Ranunculales</taxon>
        <taxon>Menispermaceae</taxon>
        <taxon>Menispermoideae</taxon>
        <taxon>Cissampelideae</taxon>
        <taxon>Stephania</taxon>
    </lineage>
</organism>
<comment type="cofactor">
    <cofactor evidence="1">
        <name>Cu(2+)</name>
        <dbReference type="ChEBI" id="CHEBI:29036"/>
    </cofactor>
</comment>
<sequence>MPFPLLATTPISSPLSPKNPLHRQPTKSPNNTHSLRLPNTVSCEQKQVNNNGSSHQGIDRRNVLLGLGGLYGAATTTMAGGKVANAEGGPVQPPDVSMCILATDSQAGDEPVNCCPPNYSTTNIIDFQLPSSYEPLNQRKPANKLSPREIERYKAAIAKMKQLDPKDPWNFMQQATIHCTFCNGAFFQVNYPDKLLQVHGNWLFLPWHRYYLYFWERILGKIIDDPTLAIPYWNWDTADGMFIPNVYLDDKSSLYNDNRNHDHYKALMDFNYSNEPTPTPNPKPDEYDKVIKSNYDKVEKLFTKDQLAKASLFMGQPIVAGEENKTLTENAGAMEILHNLAHEWVGPVAKPNHDMGNFYTAARDTLFFAHHANVDRMWDIYSKKRGNKVEFNQPDFLEASFLFYDENRQLVRCKVSDSLSAEKLGYTYAPEVSPWEGISRRIRKEKTGKKQEAKKQVQLVQVSEFGTQPRPLDDPIRALVPRPKKNRSKQEKEDEIEVLVVNNIQFEPGTNIRFDVYISKPVEGLATPDYGEYAGRFSRIPHIHNKKFHHTGKARLQIGITELVENIDAESSESLVVTLVPRMGYPSIGGVSIELQEIDY</sequence>
<dbReference type="PANTHER" id="PTHR11474">
    <property type="entry name" value="TYROSINASE FAMILY MEMBER"/>
    <property type="match status" value="1"/>
</dbReference>
<dbReference type="Proteomes" id="UP001419268">
    <property type="component" value="Unassembled WGS sequence"/>
</dbReference>
<dbReference type="GO" id="GO:0004097">
    <property type="term" value="F:catechol oxidase activity"/>
    <property type="evidence" value="ECO:0007669"/>
    <property type="project" value="InterPro"/>
</dbReference>
<evidence type="ECO:0000256" key="7">
    <source>
        <dbReference type="ARBA" id="ARBA00023157"/>
    </source>
</evidence>
<dbReference type="Pfam" id="PF12143">
    <property type="entry name" value="PPO1_KFDV"/>
    <property type="match status" value="1"/>
</dbReference>
<keyword evidence="6" id="KW-0186">Copper</keyword>
<keyword evidence="4" id="KW-0883">Thioether bond</keyword>
<evidence type="ECO:0000256" key="2">
    <source>
        <dbReference type="ARBA" id="ARBA00009928"/>
    </source>
</evidence>
<proteinExistence type="inferred from homology"/>
<comment type="similarity">
    <text evidence="2">Belongs to the tyrosinase family.</text>
</comment>
<dbReference type="SUPFAM" id="SSF48056">
    <property type="entry name" value="Di-copper centre-containing domain"/>
    <property type="match status" value="1"/>
</dbReference>
<dbReference type="InterPro" id="IPR050316">
    <property type="entry name" value="Tyrosinase/Hemocyanin"/>
</dbReference>
<dbReference type="PROSITE" id="PS00497">
    <property type="entry name" value="TYROSINASE_1"/>
    <property type="match status" value="1"/>
</dbReference>
<keyword evidence="3" id="KW-0479">Metal-binding</keyword>
<evidence type="ECO:0000256" key="3">
    <source>
        <dbReference type="ARBA" id="ARBA00022723"/>
    </source>
</evidence>
<dbReference type="EMBL" id="JBBNAG010000005">
    <property type="protein sequence ID" value="KAK9131700.1"/>
    <property type="molecule type" value="Genomic_DNA"/>
</dbReference>
<dbReference type="InterPro" id="IPR022740">
    <property type="entry name" value="Polyphenol_oxidase_C"/>
</dbReference>
<dbReference type="GO" id="GO:0046872">
    <property type="term" value="F:metal ion binding"/>
    <property type="evidence" value="ECO:0007669"/>
    <property type="project" value="UniProtKB-KW"/>
</dbReference>
<dbReference type="Pfam" id="PF00264">
    <property type="entry name" value="Tyrosinase"/>
    <property type="match status" value="1"/>
</dbReference>
<gene>
    <name evidence="10" type="ORF">Scep_011228</name>
</gene>
<dbReference type="InterPro" id="IPR002227">
    <property type="entry name" value="Tyrosinase_Cu-bd"/>
</dbReference>
<dbReference type="PANTHER" id="PTHR11474:SF76">
    <property type="entry name" value="SHKT DOMAIN-CONTAINING PROTEIN"/>
    <property type="match status" value="1"/>
</dbReference>
<dbReference type="InterPro" id="IPR022739">
    <property type="entry name" value="Polyphenol_oxidase_cen"/>
</dbReference>
<evidence type="ECO:0000313" key="11">
    <source>
        <dbReference type="Proteomes" id="UP001419268"/>
    </source>
</evidence>
<name>A0AAP0JEU7_9MAGN</name>
<dbReference type="InterPro" id="IPR008922">
    <property type="entry name" value="Di-copper_centre_dom_sf"/>
</dbReference>
<dbReference type="PRINTS" id="PR00092">
    <property type="entry name" value="TYROSINASE"/>
</dbReference>
<feature type="region of interest" description="Disordered" evidence="8">
    <location>
        <begin position="1"/>
        <end position="37"/>
    </location>
</feature>
<dbReference type="AlphaFoldDB" id="A0AAP0JEU7"/>
<feature type="domain" description="Tyrosinase copper-binding" evidence="9">
    <location>
        <begin position="199"/>
        <end position="216"/>
    </location>
</feature>
<evidence type="ECO:0000256" key="4">
    <source>
        <dbReference type="ARBA" id="ARBA00022784"/>
    </source>
</evidence>
<keyword evidence="7" id="KW-1015">Disulfide bond</keyword>
<dbReference type="Pfam" id="PF12142">
    <property type="entry name" value="PPO1_DWL"/>
    <property type="match status" value="1"/>
</dbReference>
<evidence type="ECO:0000256" key="8">
    <source>
        <dbReference type="SAM" id="MobiDB-lite"/>
    </source>
</evidence>
<evidence type="ECO:0000259" key="9">
    <source>
        <dbReference type="PROSITE" id="PS00497"/>
    </source>
</evidence>
<keyword evidence="5" id="KW-0560">Oxidoreductase</keyword>
<keyword evidence="11" id="KW-1185">Reference proteome</keyword>
<protein>
    <recommendedName>
        <fullName evidence="9">Tyrosinase copper-binding domain-containing protein</fullName>
    </recommendedName>
</protein>
<evidence type="ECO:0000313" key="10">
    <source>
        <dbReference type="EMBL" id="KAK9131700.1"/>
    </source>
</evidence>
<dbReference type="Gene3D" id="1.10.1280.10">
    <property type="entry name" value="Di-copper center containing domain from catechol oxidase"/>
    <property type="match status" value="1"/>
</dbReference>
<feature type="compositionally biased region" description="Polar residues" evidence="8">
    <location>
        <begin position="26"/>
        <end position="37"/>
    </location>
</feature>